<proteinExistence type="predicted"/>
<keyword evidence="1" id="KW-0732">Signal</keyword>
<dbReference type="RefSeq" id="WP_265994193.1">
    <property type="nucleotide sequence ID" value="NZ_CP110973.1"/>
</dbReference>
<name>A0ABW3QDZ4_9BACT</name>
<feature type="signal peptide" evidence="1">
    <location>
        <begin position="1"/>
        <end position="17"/>
    </location>
</feature>
<evidence type="ECO:0000256" key="1">
    <source>
        <dbReference type="SAM" id="SignalP"/>
    </source>
</evidence>
<dbReference type="EMBL" id="JBHTLP010000024">
    <property type="protein sequence ID" value="MFD1145134.1"/>
    <property type="molecule type" value="Genomic_DNA"/>
</dbReference>
<dbReference type="Proteomes" id="UP001597116">
    <property type="component" value="Unassembled WGS sequence"/>
</dbReference>
<evidence type="ECO:0000313" key="3">
    <source>
        <dbReference type="Proteomes" id="UP001597116"/>
    </source>
</evidence>
<comment type="caution">
    <text evidence="2">The sequence shown here is derived from an EMBL/GenBank/DDBJ whole genome shotgun (WGS) entry which is preliminary data.</text>
</comment>
<gene>
    <name evidence="2" type="ORF">ACFQ4C_28650</name>
</gene>
<dbReference type="PROSITE" id="PS51257">
    <property type="entry name" value="PROKAR_LIPOPROTEIN"/>
    <property type="match status" value="1"/>
</dbReference>
<sequence length="311" mass="34281">MKPIYALLVLISLFATACQDMRQEVEPESLTQVEKKLVLIGFISPQDTIIAVKVGVTRPIADANYTSNYGTVKNAIVTLSTGGQSIQLTYNGKNDCYQADPKKFPIRAGAAYQLTAQTPEGMNASGSCTIPQATRLQQVRLDSSEDANSEKHYFVRYFWQDAAKTSNYYQTNGLFVYTKSCPTCKTDANAKVKSENQPILFESMGQLNTLLSDKAKDGDKLESYHGYLDQGTVSQASTQKLTFSTRYDRATVRATLLNVDEAYYKYHQALELQKKAEGNPFAEPVLLPSTITGGLGCFAGYNQSSLTLTLK</sequence>
<organism evidence="2 3">
    <name type="scientific">Larkinella insperata</name>
    <dbReference type="NCBI Taxonomy" id="332158"/>
    <lineage>
        <taxon>Bacteria</taxon>
        <taxon>Pseudomonadati</taxon>
        <taxon>Bacteroidota</taxon>
        <taxon>Cytophagia</taxon>
        <taxon>Cytophagales</taxon>
        <taxon>Spirosomataceae</taxon>
        <taxon>Larkinella</taxon>
    </lineage>
</organism>
<keyword evidence="3" id="KW-1185">Reference proteome</keyword>
<accession>A0ABW3QDZ4</accession>
<evidence type="ECO:0000313" key="2">
    <source>
        <dbReference type="EMBL" id="MFD1145134.1"/>
    </source>
</evidence>
<feature type="chain" id="PRO_5045182465" evidence="1">
    <location>
        <begin position="18"/>
        <end position="311"/>
    </location>
</feature>
<reference evidence="3" key="1">
    <citation type="journal article" date="2019" name="Int. J. Syst. Evol. Microbiol.">
        <title>The Global Catalogue of Microorganisms (GCM) 10K type strain sequencing project: providing services to taxonomists for standard genome sequencing and annotation.</title>
        <authorList>
            <consortium name="The Broad Institute Genomics Platform"/>
            <consortium name="The Broad Institute Genome Sequencing Center for Infectious Disease"/>
            <person name="Wu L."/>
            <person name="Ma J."/>
        </authorList>
    </citation>
    <scope>NUCLEOTIDE SEQUENCE [LARGE SCALE GENOMIC DNA]</scope>
    <source>
        <strain evidence="3">CCUG 55608</strain>
    </source>
</reference>
<dbReference type="Pfam" id="PF14054">
    <property type="entry name" value="DUF4249"/>
    <property type="match status" value="1"/>
</dbReference>
<protein>
    <submittedName>
        <fullName evidence="2">DUF4249 domain-containing protein</fullName>
    </submittedName>
</protein>
<dbReference type="InterPro" id="IPR025345">
    <property type="entry name" value="DUF4249"/>
</dbReference>